<proteinExistence type="predicted"/>
<sequence>MDRTSSCFSPVNNQILPPTSSRCLTQSFTGTYDLKLANLSKLDSMGIGKFVHSGNFTVGGCDWDIRFYPEGSRQNCTKYASAFVIFLEGAPDTRVKFSLSLLLDRVSKNKKEGEKGTTTRRKGTGEEEKVLKRGSPTFKAPFETATMSNDSVIASSCMDDGARRESPTCDSHLKREGGFQSELSGPPCLPSSVPASSSTTCALHFSSSASQASASTASLLDSPFVDAERHHMSSNAFGDGADEHSLWSCFSSSSLESFSDGSSLPSSTMSHLENTLATVLLRSSCLTFFRGGRRPPWEPGGGGGGGVFRRRAVAIFRRGGRAATTRASYRLFSSVVRASSDLEID</sequence>
<reference evidence="3" key="2">
    <citation type="submission" date="2021-12" db="EMBL/GenBank/DDBJ databases">
        <title>Resequencing data analysis of finger millet.</title>
        <authorList>
            <person name="Hatakeyama M."/>
            <person name="Aluri S."/>
            <person name="Balachadran M.T."/>
            <person name="Sivarajan S.R."/>
            <person name="Poveda L."/>
            <person name="Shimizu-Inatsugi R."/>
            <person name="Schlapbach R."/>
            <person name="Sreeman S.M."/>
            <person name="Shimizu K.K."/>
        </authorList>
    </citation>
    <scope>NUCLEOTIDE SEQUENCE</scope>
</reference>
<keyword evidence="4" id="KW-1185">Reference proteome</keyword>
<accession>A0AAV5CUW8</accession>
<dbReference type="CDD" id="cd00121">
    <property type="entry name" value="MATH"/>
    <property type="match status" value="1"/>
</dbReference>
<dbReference type="InterPro" id="IPR002083">
    <property type="entry name" value="MATH/TRAF_dom"/>
</dbReference>
<evidence type="ECO:0000313" key="4">
    <source>
        <dbReference type="Proteomes" id="UP001054889"/>
    </source>
</evidence>
<dbReference type="SUPFAM" id="SSF49599">
    <property type="entry name" value="TRAF domain-like"/>
    <property type="match status" value="1"/>
</dbReference>
<reference evidence="3" key="1">
    <citation type="journal article" date="2018" name="DNA Res.">
        <title>Multiple hybrid de novo genome assembly of finger millet, an orphan allotetraploid crop.</title>
        <authorList>
            <person name="Hatakeyama M."/>
            <person name="Aluri S."/>
            <person name="Balachadran M.T."/>
            <person name="Sivarajan S.R."/>
            <person name="Patrignani A."/>
            <person name="Gruter S."/>
            <person name="Poveda L."/>
            <person name="Shimizu-Inatsugi R."/>
            <person name="Baeten J."/>
            <person name="Francoijs K.J."/>
            <person name="Nataraja K.N."/>
            <person name="Reddy Y.A.N."/>
            <person name="Phadnis S."/>
            <person name="Ravikumar R.L."/>
            <person name="Schlapbach R."/>
            <person name="Sreeman S.M."/>
            <person name="Shimizu K.K."/>
        </authorList>
    </citation>
    <scope>NUCLEOTIDE SEQUENCE</scope>
</reference>
<dbReference type="Gene3D" id="2.60.210.10">
    <property type="entry name" value="Apoptosis, Tumor Necrosis Factor Receptor Associated Protein 2, Chain A"/>
    <property type="match status" value="1"/>
</dbReference>
<evidence type="ECO:0000259" key="2">
    <source>
        <dbReference type="PROSITE" id="PS50144"/>
    </source>
</evidence>
<evidence type="ECO:0000313" key="3">
    <source>
        <dbReference type="EMBL" id="GJN01692.1"/>
    </source>
</evidence>
<organism evidence="3 4">
    <name type="scientific">Eleusine coracana subsp. coracana</name>
    <dbReference type="NCBI Taxonomy" id="191504"/>
    <lineage>
        <taxon>Eukaryota</taxon>
        <taxon>Viridiplantae</taxon>
        <taxon>Streptophyta</taxon>
        <taxon>Embryophyta</taxon>
        <taxon>Tracheophyta</taxon>
        <taxon>Spermatophyta</taxon>
        <taxon>Magnoliopsida</taxon>
        <taxon>Liliopsida</taxon>
        <taxon>Poales</taxon>
        <taxon>Poaceae</taxon>
        <taxon>PACMAD clade</taxon>
        <taxon>Chloridoideae</taxon>
        <taxon>Cynodonteae</taxon>
        <taxon>Eleusininae</taxon>
        <taxon>Eleusine</taxon>
    </lineage>
</organism>
<gene>
    <name evidence="3" type="primary">ga18973</name>
    <name evidence="3" type="ORF">PR202_ga18973</name>
</gene>
<dbReference type="Proteomes" id="UP001054889">
    <property type="component" value="Unassembled WGS sequence"/>
</dbReference>
<comment type="caution">
    <text evidence="3">The sequence shown here is derived from an EMBL/GenBank/DDBJ whole genome shotgun (WGS) entry which is preliminary data.</text>
</comment>
<name>A0AAV5CUW8_ELECO</name>
<feature type="region of interest" description="Disordered" evidence="1">
    <location>
        <begin position="163"/>
        <end position="191"/>
    </location>
</feature>
<protein>
    <recommendedName>
        <fullName evidence="2">MATH domain-containing protein</fullName>
    </recommendedName>
</protein>
<evidence type="ECO:0000256" key="1">
    <source>
        <dbReference type="SAM" id="MobiDB-lite"/>
    </source>
</evidence>
<dbReference type="AlphaFoldDB" id="A0AAV5CUW8"/>
<dbReference type="PROSITE" id="PS50144">
    <property type="entry name" value="MATH"/>
    <property type="match status" value="1"/>
</dbReference>
<feature type="compositionally biased region" description="Basic and acidic residues" evidence="1">
    <location>
        <begin position="163"/>
        <end position="177"/>
    </location>
</feature>
<dbReference type="InterPro" id="IPR008974">
    <property type="entry name" value="TRAF-like"/>
</dbReference>
<feature type="domain" description="MATH" evidence="2">
    <location>
        <begin position="29"/>
        <end position="142"/>
    </location>
</feature>
<dbReference type="EMBL" id="BQKI01000009">
    <property type="protein sequence ID" value="GJN01692.1"/>
    <property type="molecule type" value="Genomic_DNA"/>
</dbReference>
<dbReference type="Pfam" id="PF22486">
    <property type="entry name" value="MATH_2"/>
    <property type="match status" value="1"/>
</dbReference>